<reference evidence="1" key="1">
    <citation type="submission" date="2023-06" db="EMBL/GenBank/DDBJ databases">
        <authorList>
            <consortium name="Lawrence Berkeley National Laboratory"/>
            <person name="Ahrendt S."/>
            <person name="Sahu N."/>
            <person name="Indic B."/>
            <person name="Wong-Bajracharya J."/>
            <person name="Merenyi Z."/>
            <person name="Ke H.-M."/>
            <person name="Monk M."/>
            <person name="Kocsube S."/>
            <person name="Drula E."/>
            <person name="Lipzen A."/>
            <person name="Balint B."/>
            <person name="Henrissat B."/>
            <person name="Andreopoulos B."/>
            <person name="Martin F.M."/>
            <person name="Harder C.B."/>
            <person name="Rigling D."/>
            <person name="Ford K.L."/>
            <person name="Foster G.D."/>
            <person name="Pangilinan J."/>
            <person name="Papanicolaou A."/>
            <person name="Barry K."/>
            <person name="LaButti K."/>
            <person name="Viragh M."/>
            <person name="Koriabine M."/>
            <person name="Yan M."/>
            <person name="Riley R."/>
            <person name="Champramary S."/>
            <person name="Plett K.L."/>
            <person name="Tsai I.J."/>
            <person name="Slot J."/>
            <person name="Sipos G."/>
            <person name="Plett J."/>
            <person name="Nagy L.G."/>
            <person name="Grigoriev I.V."/>
        </authorList>
    </citation>
    <scope>NUCLEOTIDE SEQUENCE</scope>
    <source>
        <strain evidence="1">ICMP 16352</strain>
    </source>
</reference>
<evidence type="ECO:0000313" key="1">
    <source>
        <dbReference type="EMBL" id="KAK0468934.1"/>
    </source>
</evidence>
<sequence length="184" mass="20261">MTPIRTPLFAPVKVYDLLTFKEFAYLSCHPMFVNLGQFYTFNALLPAKLFKISSMTRLNASNVESLPTNHLPHHPLLHRHTTSRKKTDITCDATSPGPHQGRVSALLSNQSGAKSATTEIIDISDDESCGALALEAMFWTKSVRSPTIILLDDRNTTIVEILGVFNDGDEPAGSVCPEISRFLS</sequence>
<evidence type="ECO:0000313" key="2">
    <source>
        <dbReference type="Proteomes" id="UP001175227"/>
    </source>
</evidence>
<protein>
    <submittedName>
        <fullName evidence="1">Uncharacterized protein</fullName>
    </submittedName>
</protein>
<gene>
    <name evidence="1" type="ORF">IW261DRAFT_1425987</name>
</gene>
<comment type="caution">
    <text evidence="1">The sequence shown here is derived from an EMBL/GenBank/DDBJ whole genome shotgun (WGS) entry which is preliminary data.</text>
</comment>
<keyword evidence="2" id="KW-1185">Reference proteome</keyword>
<dbReference type="Proteomes" id="UP001175227">
    <property type="component" value="Unassembled WGS sequence"/>
</dbReference>
<organism evidence="1 2">
    <name type="scientific">Armillaria novae-zelandiae</name>
    <dbReference type="NCBI Taxonomy" id="153914"/>
    <lineage>
        <taxon>Eukaryota</taxon>
        <taxon>Fungi</taxon>
        <taxon>Dikarya</taxon>
        <taxon>Basidiomycota</taxon>
        <taxon>Agaricomycotina</taxon>
        <taxon>Agaricomycetes</taxon>
        <taxon>Agaricomycetidae</taxon>
        <taxon>Agaricales</taxon>
        <taxon>Marasmiineae</taxon>
        <taxon>Physalacriaceae</taxon>
        <taxon>Armillaria</taxon>
    </lineage>
</organism>
<proteinExistence type="predicted"/>
<dbReference type="EMBL" id="JAUEPR010000064">
    <property type="protein sequence ID" value="KAK0468934.1"/>
    <property type="molecule type" value="Genomic_DNA"/>
</dbReference>
<dbReference type="AlphaFoldDB" id="A0AA39NNW2"/>
<name>A0AA39NNW2_9AGAR</name>
<accession>A0AA39NNW2</accession>